<proteinExistence type="predicted"/>
<dbReference type="OrthoDB" id="5906775at2"/>
<keyword evidence="1" id="KW-1133">Transmembrane helix</keyword>
<dbReference type="EMBL" id="SATR01000073">
    <property type="protein sequence ID" value="TFH89383.1"/>
    <property type="molecule type" value="Genomic_DNA"/>
</dbReference>
<comment type="caution">
    <text evidence="2">The sequence shown here is derived from an EMBL/GenBank/DDBJ whole genome shotgun (WGS) entry which is preliminary data.</text>
</comment>
<accession>A0A4Y8W9U9</accession>
<keyword evidence="3" id="KW-1185">Reference proteome</keyword>
<sequence>MKDLLKSVKDNATSRLKNPVVGAFVLAWCALNINGLATFLLSDNARKLEIVANKNWSILDDVALPLSVSFIYLIFLPILNLAYEYVSDGVINSIRDKNKNANDAARFFRLKSTVAAKVEADEEFIRKLKEQQIEGWLEEQSKRNREFLQLKERYSSLIAQLNEKEQQLVVQRSEWSSDIQELKNKINTKDINAASKLTYLESSLGEMEKILDSIDGELFEHDTKEIRSKISEIKSKFDIIDWDEDIPF</sequence>
<evidence type="ECO:0000313" key="3">
    <source>
        <dbReference type="Proteomes" id="UP000297753"/>
    </source>
</evidence>
<dbReference type="RefSeq" id="WP_134837444.1">
    <property type="nucleotide sequence ID" value="NZ_SATR01000073.1"/>
</dbReference>
<dbReference type="Proteomes" id="UP000297753">
    <property type="component" value="Unassembled WGS sequence"/>
</dbReference>
<organism evidence="2 3">
    <name type="scientific">Vibrio ouci</name>
    <dbReference type="NCBI Taxonomy" id="2499078"/>
    <lineage>
        <taxon>Bacteria</taxon>
        <taxon>Pseudomonadati</taxon>
        <taxon>Pseudomonadota</taxon>
        <taxon>Gammaproteobacteria</taxon>
        <taxon>Vibrionales</taxon>
        <taxon>Vibrionaceae</taxon>
        <taxon>Vibrio</taxon>
    </lineage>
</organism>
<feature type="transmembrane region" description="Helical" evidence="1">
    <location>
        <begin position="20"/>
        <end position="41"/>
    </location>
</feature>
<dbReference type="AlphaFoldDB" id="A0A4Y8W9U9"/>
<keyword evidence="1" id="KW-0472">Membrane</keyword>
<reference evidence="2 3" key="1">
    <citation type="submission" date="2019-01" db="EMBL/GenBank/DDBJ databases">
        <title>Vibrio BEI176 sp. nov, a marine bacterium isolated from China: eastern marignal seas.</title>
        <authorList>
            <person name="Li B."/>
        </authorList>
    </citation>
    <scope>NUCLEOTIDE SEQUENCE [LARGE SCALE GENOMIC DNA]</scope>
    <source>
        <strain evidence="2 3">BEI176</strain>
    </source>
</reference>
<evidence type="ECO:0000256" key="1">
    <source>
        <dbReference type="SAM" id="Phobius"/>
    </source>
</evidence>
<feature type="transmembrane region" description="Helical" evidence="1">
    <location>
        <begin position="62"/>
        <end position="83"/>
    </location>
</feature>
<protein>
    <submittedName>
        <fullName evidence="2">Uncharacterized protein</fullName>
    </submittedName>
</protein>
<evidence type="ECO:0000313" key="2">
    <source>
        <dbReference type="EMBL" id="TFH89383.1"/>
    </source>
</evidence>
<gene>
    <name evidence="2" type="ORF">ELS82_22530</name>
</gene>
<name>A0A4Y8W9U9_9VIBR</name>
<keyword evidence="1" id="KW-0812">Transmembrane</keyword>